<dbReference type="Proteomes" id="UP001160499">
    <property type="component" value="Unassembled WGS sequence"/>
</dbReference>
<dbReference type="EMBL" id="JARXVH010000023">
    <property type="protein sequence ID" value="MDH6221506.1"/>
    <property type="molecule type" value="Genomic_DNA"/>
</dbReference>
<reference evidence="1 2" key="1">
    <citation type="submission" date="2023-04" db="EMBL/GenBank/DDBJ databases">
        <title>Forest soil microbial communities from Buena Vista Peninsula, Colon Province, Panama.</title>
        <authorList>
            <person name="Bouskill N."/>
        </authorList>
    </citation>
    <scope>NUCLEOTIDE SEQUENCE [LARGE SCALE GENOMIC DNA]</scope>
    <source>
        <strain evidence="1 2">GGS1</strain>
    </source>
</reference>
<protein>
    <submittedName>
        <fullName evidence="1">Uncharacterized protein</fullName>
    </submittedName>
</protein>
<organism evidence="1 2">
    <name type="scientific">Streptomyces pseudovenezuelae</name>
    <dbReference type="NCBI Taxonomy" id="67350"/>
    <lineage>
        <taxon>Bacteria</taxon>
        <taxon>Bacillati</taxon>
        <taxon>Actinomycetota</taxon>
        <taxon>Actinomycetes</taxon>
        <taxon>Kitasatosporales</taxon>
        <taxon>Streptomycetaceae</taxon>
        <taxon>Streptomyces</taxon>
        <taxon>Streptomyces aurantiacus group</taxon>
    </lineage>
</organism>
<accession>A0ABT6LYX3</accession>
<comment type="caution">
    <text evidence="1">The sequence shown here is derived from an EMBL/GenBank/DDBJ whole genome shotgun (WGS) entry which is preliminary data.</text>
</comment>
<evidence type="ECO:0000313" key="2">
    <source>
        <dbReference type="Proteomes" id="UP001160499"/>
    </source>
</evidence>
<name>A0ABT6LYX3_9ACTN</name>
<sequence length="39" mass="4002">MKGKTIANQVIVPVGSDGKVDFYAGSTTQVIADVAGYIS</sequence>
<gene>
    <name evidence="1" type="ORF">M2283_008853</name>
</gene>
<keyword evidence="2" id="KW-1185">Reference proteome</keyword>
<proteinExistence type="predicted"/>
<evidence type="ECO:0000313" key="1">
    <source>
        <dbReference type="EMBL" id="MDH6221506.1"/>
    </source>
</evidence>